<dbReference type="PANTHER" id="PTHR22807:SF53">
    <property type="entry name" value="RIBOSOMAL RNA SMALL SUBUNIT METHYLTRANSFERASE B-RELATED"/>
    <property type="match status" value="1"/>
</dbReference>
<keyword evidence="1 5" id="KW-0489">Methyltransferase</keyword>
<dbReference type="Gene3D" id="3.30.70.1170">
    <property type="entry name" value="Sun protein, domain 3"/>
    <property type="match status" value="1"/>
</dbReference>
<dbReference type="STRING" id="296587.C1EH72"/>
<dbReference type="SUPFAM" id="SSF53335">
    <property type="entry name" value="S-adenosyl-L-methionine-dependent methyltransferases"/>
    <property type="match status" value="1"/>
</dbReference>
<dbReference type="Gene3D" id="3.40.50.150">
    <property type="entry name" value="Vaccinia Virus protein VP39"/>
    <property type="match status" value="1"/>
</dbReference>
<dbReference type="InParanoid" id="C1EH72"/>
<dbReference type="PRINTS" id="PR02008">
    <property type="entry name" value="RCMTFAMILY"/>
</dbReference>
<dbReference type="GO" id="GO:0008173">
    <property type="term" value="F:RNA methyltransferase activity"/>
    <property type="evidence" value="ECO:0007669"/>
    <property type="project" value="InterPro"/>
</dbReference>
<keyword evidence="2 5" id="KW-0808">Transferase</keyword>
<feature type="region of interest" description="Disordered" evidence="6">
    <location>
        <begin position="1"/>
        <end position="91"/>
    </location>
</feature>
<feature type="compositionally biased region" description="Basic residues" evidence="6">
    <location>
        <begin position="18"/>
        <end position="31"/>
    </location>
</feature>
<evidence type="ECO:0000256" key="2">
    <source>
        <dbReference type="ARBA" id="ARBA00022679"/>
    </source>
</evidence>
<evidence type="ECO:0000256" key="6">
    <source>
        <dbReference type="SAM" id="MobiDB-lite"/>
    </source>
</evidence>
<feature type="compositionally biased region" description="Low complexity" evidence="6">
    <location>
        <begin position="1"/>
        <end position="17"/>
    </location>
</feature>
<feature type="active site" description="Nucleophile" evidence="5">
    <location>
        <position position="673"/>
    </location>
</feature>
<dbReference type="GO" id="GO:0001510">
    <property type="term" value="P:RNA methylation"/>
    <property type="evidence" value="ECO:0007669"/>
    <property type="project" value="InterPro"/>
</dbReference>
<comment type="similarity">
    <text evidence="5">Belongs to the class I-like SAM-binding methyltransferase superfamily. RsmB/NOP family.</text>
</comment>
<dbReference type="PROSITE" id="PS51686">
    <property type="entry name" value="SAM_MT_RSMB_NOP"/>
    <property type="match status" value="1"/>
</dbReference>
<dbReference type="AlphaFoldDB" id="C1EH72"/>
<feature type="compositionally biased region" description="Basic and acidic residues" evidence="6">
    <location>
        <begin position="432"/>
        <end position="444"/>
    </location>
</feature>
<dbReference type="CDD" id="cd02440">
    <property type="entry name" value="AdoMet_MTases"/>
    <property type="match status" value="1"/>
</dbReference>
<dbReference type="eggNOG" id="ENOG502SX4R">
    <property type="taxonomic scope" value="Eukaryota"/>
</dbReference>
<comment type="caution">
    <text evidence="5">Lacks conserved residue(s) required for the propagation of feature annotation.</text>
</comment>
<dbReference type="EMBL" id="CP001332">
    <property type="protein sequence ID" value="ACO67456.1"/>
    <property type="molecule type" value="Genomic_DNA"/>
</dbReference>
<evidence type="ECO:0000256" key="1">
    <source>
        <dbReference type="ARBA" id="ARBA00022603"/>
    </source>
</evidence>
<proteinExistence type="inferred from homology"/>
<dbReference type="InterPro" id="IPR001678">
    <property type="entry name" value="MeTrfase_RsmB-F_NOP2_dom"/>
</dbReference>
<feature type="binding site" evidence="5">
    <location>
        <position position="548"/>
    </location>
    <ligand>
        <name>S-adenosyl-L-methionine</name>
        <dbReference type="ChEBI" id="CHEBI:59789"/>
    </ligand>
</feature>
<feature type="binding site" evidence="5">
    <location>
        <position position="488"/>
    </location>
    <ligand>
        <name>S-adenosyl-L-methionine</name>
        <dbReference type="ChEBI" id="CHEBI:59789"/>
    </ligand>
</feature>
<keyword evidence="9" id="KW-1185">Reference proteome</keyword>
<feature type="region of interest" description="Disordered" evidence="6">
    <location>
        <begin position="576"/>
        <end position="600"/>
    </location>
</feature>
<evidence type="ECO:0000259" key="7">
    <source>
        <dbReference type="PROSITE" id="PS51686"/>
    </source>
</evidence>
<dbReference type="InterPro" id="IPR049560">
    <property type="entry name" value="MeTrfase_RsmB-F_NOP2_cat"/>
</dbReference>
<evidence type="ECO:0000256" key="3">
    <source>
        <dbReference type="ARBA" id="ARBA00022691"/>
    </source>
</evidence>
<sequence length="771" mass="83481">MAASAPVLATAATAARVPRPRPRRRVSRRRDPRPVRATEPNQADVEASSSRREIERPQLEPKLAEAREVATRRSFSHADDSPALAAKVGPPAEPVRWPLVHARSVEALARVLANPGTDAQKVMRQALRAQYRPRGSLVYDENDPARWPGSDAPTNAERGAIADAVLASEVNRLRLAYLAHLAAMDPDNITVPKFGRAALWAVLCDQEIADACEDDLPPDELSYLDAADAMIAAHWAGLDDDTAGEYDDTAGDTAVLRDTCFDAAKLRAIRAVVADADSMQWPADPATALAARRSVPTWLAAKLIDQHGADVADRVAASLLRKAPMFGRLNRAKQSDVQSLLGRLRNEGVESVDMTQWQLNLGAEAEERGEPRASVITTPAAGAPDAIVFPKNRSPFRLDSWREGWFEIQDAGSQAVARAAVDAVGESSVSSRLDETETETETRRQRGRRVRVLDMCAGNGGKTLAMASELSRRVDVGTIDGYVIDAFDVDARRLRHLESNAERAGVAGNVRVVSLEKMRDAARVGNGERCVDGRVDVADPRYDLVLCDAPCSSTGAMRRTPSMRWLIAGDVAEWKEGAQGDDGDDNADSDRRDPLRYSTAWGDGDGDGVFAEVDVDALGDTAGENGRNGSSPVTDGSRGTRDDLSLPEVQRRILAKAAGLCRPNGGALVYATCSLLREENECVRAWFDTRFGDDFVPVPFEAHWPLAPDDVTGDVDEGDVARDDVDEDGNAMDDGTVAPSHGFALRPDLHGCDGFYVARWIRKPEPGWEPG</sequence>
<keyword evidence="4 5" id="KW-0694">RNA-binding</keyword>
<dbReference type="PANTHER" id="PTHR22807">
    <property type="entry name" value="NOP2 YEAST -RELATED NOL1/NOP2/FMU SUN DOMAIN-CONTAINING"/>
    <property type="match status" value="1"/>
</dbReference>
<organism evidence="8 9">
    <name type="scientific">Micromonas commoda (strain RCC299 / NOUM17 / CCMP2709)</name>
    <name type="common">Picoplanktonic green alga</name>
    <dbReference type="NCBI Taxonomy" id="296587"/>
    <lineage>
        <taxon>Eukaryota</taxon>
        <taxon>Viridiplantae</taxon>
        <taxon>Chlorophyta</taxon>
        <taxon>Mamiellophyceae</taxon>
        <taxon>Mamiellales</taxon>
        <taxon>Mamiellaceae</taxon>
        <taxon>Micromonas</taxon>
    </lineage>
</organism>
<dbReference type="OrthoDB" id="4418812at2759"/>
<gene>
    <name evidence="8" type="ORF">MICPUN_64125</name>
</gene>
<keyword evidence="3 5" id="KW-0949">S-adenosyl-L-methionine</keyword>
<evidence type="ECO:0000313" key="9">
    <source>
        <dbReference type="Proteomes" id="UP000002009"/>
    </source>
</evidence>
<evidence type="ECO:0000313" key="8">
    <source>
        <dbReference type="EMBL" id="ACO67456.1"/>
    </source>
</evidence>
<dbReference type="Proteomes" id="UP000002009">
    <property type="component" value="Chromosome 14"/>
</dbReference>
<dbReference type="KEGG" id="mis:MICPUN_64125"/>
<dbReference type="Pfam" id="PF01189">
    <property type="entry name" value="Methyltr_RsmB-F"/>
    <property type="match status" value="1"/>
</dbReference>
<evidence type="ECO:0000256" key="5">
    <source>
        <dbReference type="PROSITE-ProRule" id="PRU01023"/>
    </source>
</evidence>
<feature type="region of interest" description="Disordered" evidence="6">
    <location>
        <begin position="619"/>
        <end position="645"/>
    </location>
</feature>
<dbReference type="InterPro" id="IPR029063">
    <property type="entry name" value="SAM-dependent_MTases_sf"/>
</dbReference>
<evidence type="ECO:0000256" key="4">
    <source>
        <dbReference type="ARBA" id="ARBA00022884"/>
    </source>
</evidence>
<feature type="compositionally biased region" description="Basic and acidic residues" evidence="6">
    <location>
        <begin position="49"/>
        <end position="80"/>
    </location>
</feature>
<dbReference type="GO" id="GO:0003723">
    <property type="term" value="F:RNA binding"/>
    <property type="evidence" value="ECO:0007669"/>
    <property type="project" value="UniProtKB-UniRule"/>
</dbReference>
<reference evidence="8 9" key="1">
    <citation type="journal article" date="2009" name="Science">
        <title>Green evolution and dynamic adaptations revealed by genomes of the marine picoeukaryotes Micromonas.</title>
        <authorList>
            <person name="Worden A.Z."/>
            <person name="Lee J.H."/>
            <person name="Mock T."/>
            <person name="Rouze P."/>
            <person name="Simmons M.P."/>
            <person name="Aerts A.L."/>
            <person name="Allen A.E."/>
            <person name="Cuvelier M.L."/>
            <person name="Derelle E."/>
            <person name="Everett M.V."/>
            <person name="Foulon E."/>
            <person name="Grimwood J."/>
            <person name="Gundlach H."/>
            <person name="Henrissat B."/>
            <person name="Napoli C."/>
            <person name="McDonald S.M."/>
            <person name="Parker M.S."/>
            <person name="Rombauts S."/>
            <person name="Salamov A."/>
            <person name="Von Dassow P."/>
            <person name="Badger J.H."/>
            <person name="Coutinho P.M."/>
            <person name="Demir E."/>
            <person name="Dubchak I."/>
            <person name="Gentemann C."/>
            <person name="Eikrem W."/>
            <person name="Gready J.E."/>
            <person name="John U."/>
            <person name="Lanier W."/>
            <person name="Lindquist E.A."/>
            <person name="Lucas S."/>
            <person name="Mayer K.F."/>
            <person name="Moreau H."/>
            <person name="Not F."/>
            <person name="Otillar R."/>
            <person name="Panaud O."/>
            <person name="Pangilinan J."/>
            <person name="Paulsen I."/>
            <person name="Piegu B."/>
            <person name="Poliakov A."/>
            <person name="Robbens S."/>
            <person name="Schmutz J."/>
            <person name="Toulza E."/>
            <person name="Wyss T."/>
            <person name="Zelensky A."/>
            <person name="Zhou K."/>
            <person name="Armbrust E.V."/>
            <person name="Bhattacharya D."/>
            <person name="Goodenough U.W."/>
            <person name="Van de Peer Y."/>
            <person name="Grigoriev I.V."/>
        </authorList>
    </citation>
    <scope>NUCLEOTIDE SEQUENCE [LARGE SCALE GENOMIC DNA]</scope>
    <source>
        <strain evidence="9">RCC299 / NOUM17</strain>
    </source>
</reference>
<dbReference type="GeneID" id="8249127"/>
<dbReference type="OMA" id="ENDPARW"/>
<name>C1EH72_MICCC</name>
<dbReference type="InterPro" id="IPR023267">
    <property type="entry name" value="RCMT"/>
</dbReference>
<feature type="domain" description="SAM-dependent MTase RsmB/NOP-type" evidence="7">
    <location>
        <begin position="315"/>
        <end position="763"/>
    </location>
</feature>
<feature type="region of interest" description="Disordered" evidence="6">
    <location>
        <begin position="427"/>
        <end position="446"/>
    </location>
</feature>
<protein>
    <recommendedName>
        <fullName evidence="7">SAM-dependent MTase RsmB/NOP-type domain-containing protein</fullName>
    </recommendedName>
</protein>
<accession>C1EH72</accession>
<dbReference type="RefSeq" id="XP_002506198.1">
    <property type="nucleotide sequence ID" value="XM_002506152.1"/>
</dbReference>